<dbReference type="GeneID" id="89924919"/>
<name>A0AAV9PE75_9PEZI</name>
<proteinExistence type="predicted"/>
<keyword evidence="1" id="KW-0175">Coiled coil</keyword>
<sequence length="311" mass="34300">MSHITTFSEDGATIMTPYESSLSDFSASTIEFTSDPNLTTQQLVTMITGLGERADRQDAMITAHEALIAAQNERLDQKDASIITLNERVAQQEAITSDLKARDAHREEKLQTLQEALQSQRTSASAQSFSALLANASGGIETLKKKAELAASTTDDLFLAAEKFEREIALLKTQTMVLQASSDTAATKTDLQQEVARLEEHFKHRIDEEIEYPQIVRDKLSIDFAQMQTKYSERIGALSTKLSALEGQQTRTRTGTVEIAGLHAGCIRHLHTESTKIKHQLDDLTAKAVEGSKDVAELKEKHEDLKAETAV</sequence>
<protein>
    <submittedName>
        <fullName evidence="2">Uncharacterized protein</fullName>
    </submittedName>
</protein>
<evidence type="ECO:0000256" key="1">
    <source>
        <dbReference type="SAM" id="Coils"/>
    </source>
</evidence>
<organism evidence="2 3">
    <name type="scientific">Saxophila tyrrhenica</name>
    <dbReference type="NCBI Taxonomy" id="1690608"/>
    <lineage>
        <taxon>Eukaryota</taxon>
        <taxon>Fungi</taxon>
        <taxon>Dikarya</taxon>
        <taxon>Ascomycota</taxon>
        <taxon>Pezizomycotina</taxon>
        <taxon>Dothideomycetes</taxon>
        <taxon>Dothideomycetidae</taxon>
        <taxon>Mycosphaerellales</taxon>
        <taxon>Extremaceae</taxon>
        <taxon>Saxophila</taxon>
    </lineage>
</organism>
<dbReference type="Proteomes" id="UP001337655">
    <property type="component" value="Unassembled WGS sequence"/>
</dbReference>
<reference evidence="2 3" key="1">
    <citation type="submission" date="2023-08" db="EMBL/GenBank/DDBJ databases">
        <title>Black Yeasts Isolated from many extreme environments.</title>
        <authorList>
            <person name="Coleine C."/>
            <person name="Stajich J.E."/>
            <person name="Selbmann L."/>
        </authorList>
    </citation>
    <scope>NUCLEOTIDE SEQUENCE [LARGE SCALE GENOMIC DNA]</scope>
    <source>
        <strain evidence="2 3">CCFEE 5935</strain>
    </source>
</reference>
<keyword evidence="3" id="KW-1185">Reference proteome</keyword>
<evidence type="ECO:0000313" key="2">
    <source>
        <dbReference type="EMBL" id="KAK5171936.1"/>
    </source>
</evidence>
<dbReference type="RefSeq" id="XP_064660780.1">
    <property type="nucleotide sequence ID" value="XM_064800829.1"/>
</dbReference>
<comment type="caution">
    <text evidence="2">The sequence shown here is derived from an EMBL/GenBank/DDBJ whole genome shotgun (WGS) entry which is preliminary data.</text>
</comment>
<accession>A0AAV9PE75</accession>
<gene>
    <name evidence="2" type="ORF">LTR77_003573</name>
</gene>
<dbReference type="AlphaFoldDB" id="A0AAV9PE75"/>
<evidence type="ECO:0000313" key="3">
    <source>
        <dbReference type="Proteomes" id="UP001337655"/>
    </source>
</evidence>
<feature type="coiled-coil region" evidence="1">
    <location>
        <begin position="281"/>
        <end position="308"/>
    </location>
</feature>
<dbReference type="EMBL" id="JAVRRT010000005">
    <property type="protein sequence ID" value="KAK5171936.1"/>
    <property type="molecule type" value="Genomic_DNA"/>
</dbReference>